<evidence type="ECO:0000256" key="6">
    <source>
        <dbReference type="ARBA" id="ARBA00023143"/>
    </source>
</evidence>
<keyword evidence="6 7" id="KW-0975">Bacterial flagellum</keyword>
<dbReference type="Proteomes" id="UP000092714">
    <property type="component" value="Unassembled WGS sequence"/>
</dbReference>
<dbReference type="InterPro" id="IPR053927">
    <property type="entry name" value="FlgK_helical"/>
</dbReference>
<dbReference type="NCBIfam" id="TIGR02492">
    <property type="entry name" value="flgK_ends"/>
    <property type="match status" value="1"/>
</dbReference>
<comment type="caution">
    <text evidence="11">The sequence shown here is derived from an EMBL/GenBank/DDBJ whole genome shotgun (WGS) entry which is preliminary data.</text>
</comment>
<evidence type="ECO:0000256" key="7">
    <source>
        <dbReference type="RuleBase" id="RU362065"/>
    </source>
</evidence>
<evidence type="ECO:0000313" key="12">
    <source>
        <dbReference type="Proteomes" id="UP000092714"/>
    </source>
</evidence>
<reference evidence="11 12" key="1">
    <citation type="submission" date="2016-06" db="EMBL/GenBank/DDBJ databases">
        <authorList>
            <person name="Kjaerup R.B."/>
            <person name="Dalgaard T.S."/>
            <person name="Juul-Madsen H.R."/>
        </authorList>
    </citation>
    <scope>NUCLEOTIDE SEQUENCE [LARGE SCALE GENOMIC DNA]</scope>
    <source>
        <strain evidence="11 12">373-A1</strain>
    </source>
</reference>
<gene>
    <name evidence="7" type="primary">flgK</name>
    <name evidence="11" type="ORF">CP373A1_00945</name>
</gene>
<evidence type="ECO:0000259" key="9">
    <source>
        <dbReference type="Pfam" id="PF06429"/>
    </source>
</evidence>
<evidence type="ECO:0000256" key="4">
    <source>
        <dbReference type="ARBA" id="ARBA00016244"/>
    </source>
</evidence>
<organism evidence="11 12">
    <name type="scientific">Clostridium paraputrificum</name>
    <dbReference type="NCBI Taxonomy" id="29363"/>
    <lineage>
        <taxon>Bacteria</taxon>
        <taxon>Bacillati</taxon>
        <taxon>Bacillota</taxon>
        <taxon>Clostridia</taxon>
        <taxon>Eubacteriales</taxon>
        <taxon>Clostridiaceae</taxon>
        <taxon>Clostridium</taxon>
    </lineage>
</organism>
<comment type="subcellular location">
    <subcellularLocation>
        <location evidence="1 7">Bacterial flagellum</location>
    </subcellularLocation>
    <subcellularLocation>
        <location evidence="2 7">Secreted</location>
    </subcellularLocation>
</comment>
<dbReference type="InterPro" id="IPR002371">
    <property type="entry name" value="FlgK"/>
</dbReference>
<dbReference type="GO" id="GO:0005576">
    <property type="term" value="C:extracellular region"/>
    <property type="evidence" value="ECO:0007669"/>
    <property type="project" value="UniProtKB-SubCell"/>
</dbReference>
<dbReference type="GO" id="GO:0044780">
    <property type="term" value="P:bacterial-type flagellum assembly"/>
    <property type="evidence" value="ECO:0007669"/>
    <property type="project" value="InterPro"/>
</dbReference>
<accession>A0A1B8RTS5</accession>
<proteinExistence type="inferred from homology"/>
<dbReference type="SUPFAM" id="SSF64518">
    <property type="entry name" value="Phase 1 flagellin"/>
    <property type="match status" value="1"/>
</dbReference>
<dbReference type="eggNOG" id="COG1256">
    <property type="taxonomic scope" value="Bacteria"/>
</dbReference>
<comment type="similarity">
    <text evidence="3 7">Belongs to the flagella basal body rod proteins family.</text>
</comment>
<feature type="domain" description="Flagellar hook-associated protein FlgK helical" evidence="10">
    <location>
        <begin position="99"/>
        <end position="380"/>
    </location>
</feature>
<dbReference type="OrthoDB" id="9802553at2"/>
<dbReference type="PRINTS" id="PR01005">
    <property type="entry name" value="FLGHOOKAP1"/>
</dbReference>
<dbReference type="InterPro" id="IPR010930">
    <property type="entry name" value="Flg_bb/hook_C_dom"/>
</dbReference>
<protein>
    <recommendedName>
        <fullName evidence="4 7">Flagellar hook-associated protein 1</fullName>
        <shortName evidence="7">HAP1</shortName>
    </recommendedName>
</protein>
<evidence type="ECO:0000256" key="1">
    <source>
        <dbReference type="ARBA" id="ARBA00004365"/>
    </source>
</evidence>
<evidence type="ECO:0000256" key="2">
    <source>
        <dbReference type="ARBA" id="ARBA00004613"/>
    </source>
</evidence>
<keyword evidence="11" id="KW-0966">Cell projection</keyword>
<dbReference type="AlphaFoldDB" id="A0A1B8RTS5"/>
<keyword evidence="5 7" id="KW-0964">Secreted</keyword>
<dbReference type="GO" id="GO:0009424">
    <property type="term" value="C:bacterial-type flagellum hook"/>
    <property type="evidence" value="ECO:0007669"/>
    <property type="project" value="UniProtKB-UniRule"/>
</dbReference>
<feature type="domain" description="Flagellar basal-body/hook protein C-terminal" evidence="9">
    <location>
        <begin position="554"/>
        <end position="592"/>
    </location>
</feature>
<dbReference type="InterPro" id="IPR001444">
    <property type="entry name" value="Flag_bb_rod_N"/>
</dbReference>
<keyword evidence="11" id="KW-0282">Flagellum</keyword>
<dbReference type="PANTHER" id="PTHR30033:SF1">
    <property type="entry name" value="FLAGELLAR HOOK-ASSOCIATED PROTEIN 1"/>
    <property type="match status" value="1"/>
</dbReference>
<feature type="domain" description="Flagellar basal body rod protein N-terminal" evidence="8">
    <location>
        <begin position="9"/>
        <end position="37"/>
    </location>
</feature>
<dbReference type="Pfam" id="PF00460">
    <property type="entry name" value="Flg_bb_rod"/>
    <property type="match status" value="1"/>
</dbReference>
<sequence length="596" mass="65900">MTGLFGTFNIAKRGINTSQATIDVTSHNISNSNTVGYSRQRAKIVTSRPMTGTAGYGQVGTGSQVQAIERVRDGFLDYQLRGANSSLGSSDIRSNFLYEVENIFNEPSDTGISTLMGKFFDSFQELSKQPNSSNARTVTVQQTLALTDALNHTYTKLEELQQNAQLALKSNVTDINSLLSQIDGLNKQIMSVKSSGQMPNDLMDQRDTLLDELSYKFNITVDRKEFEGVDIRPTDTNGMKVANLVSASPNTDSLRLSYISKVEKDPTYPNIHVITYHKLGDMNNPDSTQTIRVSGLNDAQVKELNSSRIIWSNQEGQAVKGDGYPIKNNDIINASELQLFRPSDGEVAGNITVQDDVQVYMDELDKLAKAIAFSVNAIHSGISDPLYTGGNPDRDYMPFFVNKSVAQYNSNNILINLDNTLTQESHISAKNITINKEILYDVMKLKTKTHDNDYAYTSSNDVDGEGDGARALAIAQLRDSLIRVQDFGSTITSRSDLKLSNYGMTIQSDTSGMKLDSYFKDIIDKLGVQAQEASRQVSTKEDLFYELENSRAQVSGVSIDEEMANLIQYQHAYNANAKIISTIDELLDVVINGLKR</sequence>
<evidence type="ECO:0000259" key="8">
    <source>
        <dbReference type="Pfam" id="PF00460"/>
    </source>
</evidence>
<evidence type="ECO:0000259" key="10">
    <source>
        <dbReference type="Pfam" id="PF22638"/>
    </source>
</evidence>
<dbReference type="Pfam" id="PF22638">
    <property type="entry name" value="FlgK_D1"/>
    <property type="match status" value="1"/>
</dbReference>
<dbReference type="Pfam" id="PF06429">
    <property type="entry name" value="Flg_bbr_C"/>
    <property type="match status" value="1"/>
</dbReference>
<dbReference type="PANTHER" id="PTHR30033">
    <property type="entry name" value="FLAGELLAR HOOK-ASSOCIATED PROTEIN 1"/>
    <property type="match status" value="1"/>
</dbReference>
<dbReference type="GO" id="GO:0005198">
    <property type="term" value="F:structural molecule activity"/>
    <property type="evidence" value="ECO:0007669"/>
    <property type="project" value="UniProtKB-UniRule"/>
</dbReference>
<keyword evidence="12" id="KW-1185">Reference proteome</keyword>
<keyword evidence="11" id="KW-0969">Cilium</keyword>
<evidence type="ECO:0000256" key="3">
    <source>
        <dbReference type="ARBA" id="ARBA00009677"/>
    </source>
</evidence>
<dbReference type="EMBL" id="MAPZ01000009">
    <property type="protein sequence ID" value="OBY12190.1"/>
    <property type="molecule type" value="Genomic_DNA"/>
</dbReference>
<evidence type="ECO:0000256" key="5">
    <source>
        <dbReference type="ARBA" id="ARBA00022525"/>
    </source>
</evidence>
<evidence type="ECO:0000313" key="11">
    <source>
        <dbReference type="EMBL" id="OBY12190.1"/>
    </source>
</evidence>
<dbReference type="RefSeq" id="WP_065254195.1">
    <property type="nucleotide sequence ID" value="NZ_JBAMGW010000008.1"/>
</dbReference>
<name>A0A1B8RTS5_9CLOT</name>